<dbReference type="InterPro" id="IPR048331">
    <property type="entry name" value="PcRGLX/YetA_3rd"/>
</dbReference>
<feature type="chain" id="PRO_5046512222" description="DUF5703 domain-containing protein" evidence="1">
    <location>
        <begin position="19"/>
        <end position="887"/>
    </location>
</feature>
<protein>
    <recommendedName>
        <fullName evidence="7">DUF5703 domain-containing protein</fullName>
    </recommendedName>
</protein>
<name>A0ABU6ISW9_9FLAO</name>
<dbReference type="PANTHER" id="PTHR40081">
    <property type="entry name" value="CONCANAVALIN A-LIKE LECTIN/GLUCANASE"/>
    <property type="match status" value="1"/>
</dbReference>
<feature type="domain" description="PcRGLX/YetA-like C-terminal alpha/alpha toroid" evidence="4">
    <location>
        <begin position="491"/>
        <end position="602"/>
    </location>
</feature>
<dbReference type="EMBL" id="JAYMGW010000010">
    <property type="protein sequence ID" value="MEC4266067.1"/>
    <property type="molecule type" value="Genomic_DNA"/>
</dbReference>
<gene>
    <name evidence="5" type="ORF">VOP03_11985</name>
</gene>
<feature type="signal peptide" evidence="1">
    <location>
        <begin position="1"/>
        <end position="18"/>
    </location>
</feature>
<evidence type="ECO:0000259" key="4">
    <source>
        <dbReference type="Pfam" id="PF21346"/>
    </source>
</evidence>
<sequence>MRILITVLLACLLLKSCAKPETLGKQLSITVENNKKGAPITLGIPFPKGALNSVDHLRLLTSDGTEIPCQTTEVSNWGPVDDSIKWVWVFFFSEDTQDYVLEYGDGVVPMVPKEKIISTNNMRPQGGIDVNTGPISFSIHKKGNGFLDEVFLDSNNDGKFDTEELIASSPKKHRGSFLDLLDDSGMDASKAVINEVFREKGSGPMHTIFRVEGTYTYSREDNNLSPFTIWLHAYAGKSYIKVLHTMTYTGIPDKHKKQEGQHANIATQNDKIITEHTEDDMGWTQPNDRIAAIGLQFKYHLDDNVNVSMPLYQGSWEDDGANTVLEEVATNGKAPIQLLQRGPDRRKTNSLRSLYLNNFSKEGGNEETEKDLGFKATLTKGGAQVAQVQKAKGWVNVTDGKRGVGLGIKNFMKEYPKGIEVDPANKTLLGSIWPKENGPMNFARHNTEPDGGMLDNFAQGITKTTEFVYYFHDNDAAESVGKKMEYVIESPVAHATPKWYTDSKVYGNMAPASKTHPEFENALQYRFQWWAYNQKHEPWYGIFDYGDGKSYFFNGKWVQWTNNEPMVDFMLWTNFMRTGDPEYFKLAQAMSRHTMDVDNVHWPKKRTYYGEVNDAIDFWNYEDEPESTPYLGIGRRHANEHWYALLSAHVWIQGWIADYYLSADHRALEVAKMTGDTYIKRIWGEHDLRGRRLYLSVLNLVELYDVTKLQKYREELDERVGLMLELQERQGGNLLLDRYGYSQTYVAQGLYKYHQITGKGNVKKALLKHARWVRDVPPLNHEMESYLATIYPLLLGYEISGERSYLDEAMARAELLKIGALPKKPEAYESANEYSEDLLKISNLPMSKGRFTNWQTNQGLRVFGWTHAYNIPYLLYWMDREPMERVQ</sequence>
<proteinExistence type="predicted"/>
<evidence type="ECO:0000256" key="1">
    <source>
        <dbReference type="SAM" id="SignalP"/>
    </source>
</evidence>
<feature type="domain" description="PcRGLX/YetA-like central beta-sandwich" evidence="3">
    <location>
        <begin position="126"/>
        <end position="252"/>
    </location>
</feature>
<dbReference type="Proteomes" id="UP001355298">
    <property type="component" value="Unassembled WGS sequence"/>
</dbReference>
<reference evidence="5 6" key="1">
    <citation type="submission" date="2024-01" db="EMBL/GenBank/DDBJ databases">
        <title>The strains designed SYSU M86414 and SYSU M84420 isolated from the marine sediment in San Sha City (Hainan Province, China).</title>
        <authorList>
            <person name="Guo D."/>
        </authorList>
    </citation>
    <scope>NUCLEOTIDE SEQUENCE [LARGE SCALE GENOMIC DNA]</scope>
    <source>
        <strain evidence="5 6">SYSU M84420</strain>
    </source>
</reference>
<evidence type="ECO:0000259" key="2">
    <source>
        <dbReference type="Pfam" id="PF19501"/>
    </source>
</evidence>
<evidence type="ECO:0000313" key="6">
    <source>
        <dbReference type="Proteomes" id="UP001355298"/>
    </source>
</evidence>
<dbReference type="PANTHER" id="PTHR40081:SF1">
    <property type="entry name" value="TAT PATHWAY SIGNAL SEQUENCE DOMAIN PROTEIN"/>
    <property type="match status" value="1"/>
</dbReference>
<dbReference type="Pfam" id="PF21345">
    <property type="entry name" value="PcRGLX_2nd"/>
    <property type="match status" value="1"/>
</dbReference>
<comment type="caution">
    <text evidence="5">The sequence shown here is derived from an EMBL/GenBank/DDBJ whole genome shotgun (WGS) entry which is preliminary data.</text>
</comment>
<dbReference type="InterPro" id="IPR048330">
    <property type="entry name" value="PcRGLX/YetA_2nd"/>
</dbReference>
<evidence type="ECO:0008006" key="7">
    <source>
        <dbReference type="Google" id="ProtNLM"/>
    </source>
</evidence>
<evidence type="ECO:0000259" key="3">
    <source>
        <dbReference type="Pfam" id="PF21345"/>
    </source>
</evidence>
<dbReference type="RefSeq" id="WP_326279074.1">
    <property type="nucleotide sequence ID" value="NZ_JAYKYV010000010.1"/>
</dbReference>
<dbReference type="InterPro" id="IPR045793">
    <property type="entry name" value="PcRGLX/YetA-like"/>
</dbReference>
<feature type="domain" description="PcRGLX/YetA-like N-terminal RIFT barrel" evidence="2">
    <location>
        <begin position="36"/>
        <end position="86"/>
    </location>
</feature>
<dbReference type="InterPro" id="IPR048329">
    <property type="entry name" value="PcRGLX_1st"/>
</dbReference>
<organism evidence="5 6">
    <name type="scientific">Flagellimonas halotolerans</name>
    <dbReference type="NCBI Taxonomy" id="3112164"/>
    <lineage>
        <taxon>Bacteria</taxon>
        <taxon>Pseudomonadati</taxon>
        <taxon>Bacteroidota</taxon>
        <taxon>Flavobacteriia</taxon>
        <taxon>Flavobacteriales</taxon>
        <taxon>Flavobacteriaceae</taxon>
        <taxon>Flagellimonas</taxon>
    </lineage>
</organism>
<dbReference type="Pfam" id="PF21346">
    <property type="entry name" value="PcRGLX_3rd"/>
    <property type="match status" value="1"/>
</dbReference>
<accession>A0ABU6ISW9</accession>
<dbReference type="SUPFAM" id="SSF48208">
    <property type="entry name" value="Six-hairpin glycosidases"/>
    <property type="match status" value="1"/>
</dbReference>
<keyword evidence="1" id="KW-0732">Signal</keyword>
<dbReference type="Pfam" id="PF19501">
    <property type="entry name" value="PcRGLX_1st"/>
    <property type="match status" value="1"/>
</dbReference>
<keyword evidence="6" id="KW-1185">Reference proteome</keyword>
<dbReference type="InterPro" id="IPR008928">
    <property type="entry name" value="6-hairpin_glycosidase_sf"/>
</dbReference>
<evidence type="ECO:0000313" key="5">
    <source>
        <dbReference type="EMBL" id="MEC4266067.1"/>
    </source>
</evidence>